<dbReference type="InterPro" id="IPR026326">
    <property type="entry name" value="TruB_arch"/>
</dbReference>
<dbReference type="InterPro" id="IPR015947">
    <property type="entry name" value="PUA-like_sf"/>
</dbReference>
<dbReference type="InterPro" id="IPR012960">
    <property type="entry name" value="Dyskerin-like"/>
</dbReference>
<dbReference type="HAMAP" id="MF_01081">
    <property type="entry name" value="TruB_arch"/>
    <property type="match status" value="1"/>
</dbReference>
<dbReference type="FunFam" id="3.30.2350.10:FF:000001">
    <property type="entry name" value="H/ACA ribonucleoprotein complex subunit CBF5"/>
    <property type="match status" value="1"/>
</dbReference>
<evidence type="ECO:0000256" key="6">
    <source>
        <dbReference type="HAMAP-Rule" id="MF_01081"/>
    </source>
</evidence>
<dbReference type="Proteomes" id="UP000266720">
    <property type="component" value="Chromosome"/>
</dbReference>
<dbReference type="InterPro" id="IPR004521">
    <property type="entry name" value="Uncharacterised_CHP00451"/>
</dbReference>
<proteinExistence type="inferred from homology"/>
<dbReference type="InterPro" id="IPR032819">
    <property type="entry name" value="TruB_C"/>
</dbReference>
<feature type="domain" description="PUA" evidence="7">
    <location>
        <begin position="246"/>
        <end position="320"/>
    </location>
</feature>
<keyword evidence="3 6" id="KW-0413">Isomerase</keyword>
<evidence type="ECO:0000256" key="5">
    <source>
        <dbReference type="ARBA" id="ARBA00060775"/>
    </source>
</evidence>
<dbReference type="AlphaFoldDB" id="A0A3G1AA49"/>
<dbReference type="GO" id="GO:0003723">
    <property type="term" value="F:RNA binding"/>
    <property type="evidence" value="ECO:0007669"/>
    <property type="project" value="InterPro"/>
</dbReference>
<dbReference type="SUPFAM" id="SSF88697">
    <property type="entry name" value="PUA domain-like"/>
    <property type="match status" value="1"/>
</dbReference>
<dbReference type="InterPro" id="IPR020103">
    <property type="entry name" value="PsdUridine_synth_cat_dom_sf"/>
</dbReference>
<dbReference type="Pfam" id="PF01472">
    <property type="entry name" value="PUA"/>
    <property type="match status" value="1"/>
</dbReference>
<evidence type="ECO:0000313" key="10">
    <source>
        <dbReference type="Proteomes" id="UP000266720"/>
    </source>
</evidence>
<dbReference type="GO" id="GO:1990481">
    <property type="term" value="P:mRNA pseudouridine synthesis"/>
    <property type="evidence" value="ECO:0007669"/>
    <property type="project" value="TreeGrafter"/>
</dbReference>
<dbReference type="InterPro" id="IPR002478">
    <property type="entry name" value="PUA"/>
</dbReference>
<dbReference type="Pfam" id="PF08068">
    <property type="entry name" value="DKCLD"/>
    <property type="match status" value="1"/>
</dbReference>
<keyword evidence="2 6" id="KW-0819">tRNA processing</keyword>
<dbReference type="EMBL" id="CP007493">
    <property type="protein sequence ID" value="AJB42761.1"/>
    <property type="molecule type" value="Genomic_DNA"/>
</dbReference>
<dbReference type="PANTHER" id="PTHR23127">
    <property type="entry name" value="CENTROMERE/MICROTUBULE BINDING PROTEIN CBF5"/>
    <property type="match status" value="1"/>
</dbReference>
<dbReference type="Gene3D" id="2.30.130.10">
    <property type="entry name" value="PUA domain"/>
    <property type="match status" value="1"/>
</dbReference>
<feature type="active site" description="Nucleophile" evidence="6">
    <location>
        <position position="77"/>
    </location>
</feature>
<dbReference type="PROSITE" id="PS50890">
    <property type="entry name" value="PUA"/>
    <property type="match status" value="1"/>
</dbReference>
<feature type="domain" description="Dyskerin-like" evidence="8">
    <location>
        <begin position="10"/>
        <end position="58"/>
    </location>
</feature>
<comment type="function">
    <text evidence="4 6">Could be responsible for synthesis of pseudouridine from uracil-55 in the psi GC loop of transfer RNAs.</text>
</comment>
<evidence type="ECO:0000259" key="8">
    <source>
        <dbReference type="SMART" id="SM01136"/>
    </source>
</evidence>
<dbReference type="KEGG" id="tcb:TCARB_1721"/>
<dbReference type="CDD" id="cd02572">
    <property type="entry name" value="PseudoU_synth_hDyskerin"/>
    <property type="match status" value="1"/>
</dbReference>
<dbReference type="InterPro" id="IPR004802">
    <property type="entry name" value="tRNA_PsdUridine_synth_B_fam"/>
</dbReference>
<dbReference type="SUPFAM" id="SSF55120">
    <property type="entry name" value="Pseudouridine synthase"/>
    <property type="match status" value="1"/>
</dbReference>
<evidence type="ECO:0000256" key="3">
    <source>
        <dbReference type="ARBA" id="ARBA00023235"/>
    </source>
</evidence>
<keyword evidence="9" id="KW-0456">Lyase</keyword>
<dbReference type="GO" id="GO:0000495">
    <property type="term" value="P:box H/ACA sno(s)RNA 3'-end processing"/>
    <property type="evidence" value="ECO:0007669"/>
    <property type="project" value="TreeGrafter"/>
</dbReference>
<dbReference type="SMART" id="SM01136">
    <property type="entry name" value="DKCLD"/>
    <property type="match status" value="1"/>
</dbReference>
<dbReference type="NCBIfam" id="NF003280">
    <property type="entry name" value="PRK04270.1"/>
    <property type="match status" value="1"/>
</dbReference>
<evidence type="ECO:0000256" key="2">
    <source>
        <dbReference type="ARBA" id="ARBA00022694"/>
    </source>
</evidence>
<dbReference type="EC" id="5.4.99.25" evidence="6"/>
<dbReference type="GO" id="GO:0160148">
    <property type="term" value="F:tRNA pseudouridine(55) synthase activity"/>
    <property type="evidence" value="ECO:0007669"/>
    <property type="project" value="UniProtKB-EC"/>
</dbReference>
<comment type="catalytic activity">
    <reaction evidence="1 6">
        <text>uridine(55) in tRNA = pseudouridine(55) in tRNA</text>
        <dbReference type="Rhea" id="RHEA:42532"/>
        <dbReference type="Rhea" id="RHEA-COMP:10101"/>
        <dbReference type="Rhea" id="RHEA-COMP:10102"/>
        <dbReference type="ChEBI" id="CHEBI:65314"/>
        <dbReference type="ChEBI" id="CHEBI:65315"/>
        <dbReference type="EC" id="5.4.99.25"/>
    </reaction>
</comment>
<accession>A0A3G1AA49</accession>
<evidence type="ECO:0000313" key="9">
    <source>
        <dbReference type="EMBL" id="AJB42761.1"/>
    </source>
</evidence>
<reference evidence="10" key="1">
    <citation type="book" date="2010" name="EXTREMOPHILES" publisher="0:0-0">
        <title>Complete genome sequences of ten hyperthermophilic archaea reveal their metabolic capabilities and possible ecological roles.</title>
        <editorList>
            <person name="?"/>
        </editorList>
        <authorList>
            <person name="Ravin N.V."/>
            <person name="Mardanov A.V."/>
            <person name="Bonch-Osmolovskaya E.A."/>
            <person name="Skryabin K.G."/>
        </authorList>
    </citation>
    <scope>NUCLEOTIDE SEQUENCE [LARGE SCALE GENOMIC DNA]</scope>
    <source>
        <strain evidence="10">1505</strain>
    </source>
</reference>
<dbReference type="GO" id="GO:0031120">
    <property type="term" value="P:snRNA pseudouridine synthesis"/>
    <property type="evidence" value="ECO:0007669"/>
    <property type="project" value="TreeGrafter"/>
</dbReference>
<evidence type="ECO:0000256" key="4">
    <source>
        <dbReference type="ARBA" id="ARBA00060072"/>
    </source>
</evidence>
<dbReference type="PANTHER" id="PTHR23127:SF0">
    <property type="entry name" value="H_ACA RIBONUCLEOPROTEIN COMPLEX SUBUNIT DKC1"/>
    <property type="match status" value="1"/>
</dbReference>
<comment type="similarity">
    <text evidence="5 6">Belongs to the pseudouridine synthase TruB family. Type 2 subfamily.</text>
</comment>
<sequence>MPSKYLATPPRREVLIRSEEETDFSYGWLPEERPPEVLLKYSVINLDKPIGPSSHEVVAWLQKQLGIEKIAHAGTLDPKVSGILPITIGNAIRVLPVLLKEDKEYVCVMRLHGDVEQERLEEVVNLFKGKIYQRPPLRSAVKRALRIRQIYDIKILEVSGRTVLLQVWCEAGTYMRKLCHDMGEVLGVGAHMQELRRIRSGSLTEEDHLSTLHDVVDAYFIWKQEGIDNFLRETFLPVERAVQHLPKVWIRDSAVDAICHGAPLAVPGIVKLESGIKVGSEVAILTLKNELVAVGSAQMTSEKMLSAHSGEAVKPKYVVMDPGTYPKMWKSKQSEAKTT</sequence>
<evidence type="ECO:0000259" key="7">
    <source>
        <dbReference type="SMART" id="SM00359"/>
    </source>
</evidence>
<organism evidence="9 10">
    <name type="scientific">Thermofilum adornatum 1505</name>
    <dbReference type="NCBI Taxonomy" id="697581"/>
    <lineage>
        <taxon>Archaea</taxon>
        <taxon>Thermoproteota</taxon>
        <taxon>Thermoprotei</taxon>
        <taxon>Thermofilales</taxon>
        <taxon>Thermofilaceae</taxon>
        <taxon>Thermofilum</taxon>
    </lineage>
</organism>
<dbReference type="GO" id="GO:0031119">
    <property type="term" value="P:tRNA pseudouridine synthesis"/>
    <property type="evidence" value="ECO:0007669"/>
    <property type="project" value="UniProtKB-UniRule"/>
</dbReference>
<dbReference type="GeneID" id="25407124"/>
<dbReference type="Gene3D" id="3.30.2350.10">
    <property type="entry name" value="Pseudouridine synthase"/>
    <property type="match status" value="1"/>
</dbReference>
<dbReference type="Pfam" id="PF16198">
    <property type="entry name" value="TruB_C_2"/>
    <property type="match status" value="1"/>
</dbReference>
<protein>
    <recommendedName>
        <fullName evidence="6">Probable tRNA pseudouridine synthase B</fullName>
        <ecNumber evidence="6">5.4.99.25</ecNumber>
    </recommendedName>
    <alternativeName>
        <fullName evidence="6">tRNA pseudouridine(55) synthase</fullName>
        <shortName evidence="6">Psi55 synthase</shortName>
    </alternativeName>
    <alternativeName>
        <fullName evidence="6">tRNA pseudouridylate synthase</fullName>
    </alternativeName>
    <alternativeName>
        <fullName evidence="6">tRNA-uridine isomerase</fullName>
    </alternativeName>
</protein>
<dbReference type="SMART" id="SM00359">
    <property type="entry name" value="PUA"/>
    <property type="match status" value="1"/>
</dbReference>
<dbReference type="NCBIfam" id="TIGR00451">
    <property type="entry name" value="unchar_dom_2"/>
    <property type="match status" value="1"/>
</dbReference>
<dbReference type="GO" id="GO:0031118">
    <property type="term" value="P:rRNA pseudouridine synthesis"/>
    <property type="evidence" value="ECO:0007669"/>
    <property type="project" value="TreeGrafter"/>
</dbReference>
<dbReference type="CDD" id="cd21148">
    <property type="entry name" value="PUA_Cbf5"/>
    <property type="match status" value="1"/>
</dbReference>
<dbReference type="GO" id="GO:0016829">
    <property type="term" value="F:lyase activity"/>
    <property type="evidence" value="ECO:0007669"/>
    <property type="project" value="UniProtKB-KW"/>
</dbReference>
<gene>
    <name evidence="6" type="primary">truB</name>
    <name evidence="9" type="ORF">TCARB_1721</name>
</gene>
<dbReference type="NCBIfam" id="TIGR00425">
    <property type="entry name" value="CBF5"/>
    <property type="match status" value="1"/>
</dbReference>
<name>A0A3G1AA49_9CREN</name>
<evidence type="ECO:0000256" key="1">
    <source>
        <dbReference type="ARBA" id="ARBA00000385"/>
    </source>
</evidence>
<dbReference type="STRING" id="697581.TCARB_1721"/>
<dbReference type="Pfam" id="PF01509">
    <property type="entry name" value="TruB_N"/>
    <property type="match status" value="1"/>
</dbReference>
<dbReference type="RefSeq" id="WP_052887184.1">
    <property type="nucleotide sequence ID" value="NZ_CP007493.1"/>
</dbReference>
<dbReference type="InterPro" id="IPR002501">
    <property type="entry name" value="PsdUridine_synth_N"/>
</dbReference>
<dbReference type="InterPro" id="IPR036974">
    <property type="entry name" value="PUA_sf"/>
</dbReference>